<reference evidence="8" key="1">
    <citation type="journal article" date="2019" name="Microbiol. Resour. Announc.">
        <title>Complete Genome Sequence of Rubrobacter xylanophilus Strain AA3-22, Isolated from Arima Onsen in Japan.</title>
        <authorList>
            <person name="Tomariguchi N."/>
            <person name="Miyazaki K."/>
        </authorList>
    </citation>
    <scope>NUCLEOTIDE SEQUENCE [LARGE SCALE GENOMIC DNA]</scope>
    <source>
        <strain evidence="8">AA3-22</strain>
    </source>
</reference>
<dbReference type="GO" id="GO:0003700">
    <property type="term" value="F:DNA-binding transcription factor activity"/>
    <property type="evidence" value="ECO:0007669"/>
    <property type="project" value="InterPro"/>
</dbReference>
<keyword evidence="7" id="KW-0479">Metal-binding</keyword>
<accession>A0A510HLX2</accession>
<proteinExistence type="inferred from homology"/>
<keyword evidence="5" id="KW-0238">DNA-binding</keyword>
<gene>
    <name evidence="8" type="ORF">RxyAA322_28260</name>
</gene>
<dbReference type="CDD" id="cd07153">
    <property type="entry name" value="Fur_like"/>
    <property type="match status" value="1"/>
</dbReference>
<keyword evidence="6" id="KW-0804">Transcription</keyword>
<dbReference type="PANTHER" id="PTHR33202:SF7">
    <property type="entry name" value="FERRIC UPTAKE REGULATION PROTEIN"/>
    <property type="match status" value="1"/>
</dbReference>
<dbReference type="GO" id="GO:0008270">
    <property type="term" value="F:zinc ion binding"/>
    <property type="evidence" value="ECO:0007669"/>
    <property type="project" value="TreeGrafter"/>
</dbReference>
<evidence type="ECO:0000313" key="8">
    <source>
        <dbReference type="EMBL" id="BBL80972.1"/>
    </source>
</evidence>
<evidence type="ECO:0000256" key="4">
    <source>
        <dbReference type="ARBA" id="ARBA00023015"/>
    </source>
</evidence>
<dbReference type="GO" id="GO:1900376">
    <property type="term" value="P:regulation of secondary metabolite biosynthetic process"/>
    <property type="evidence" value="ECO:0007669"/>
    <property type="project" value="TreeGrafter"/>
</dbReference>
<feature type="binding site" evidence="7">
    <location>
        <position position="135"/>
    </location>
    <ligand>
        <name>Zn(2+)</name>
        <dbReference type="ChEBI" id="CHEBI:29105"/>
    </ligand>
</feature>
<dbReference type="InterPro" id="IPR002481">
    <property type="entry name" value="FUR"/>
</dbReference>
<evidence type="ECO:0000256" key="6">
    <source>
        <dbReference type="ARBA" id="ARBA00023163"/>
    </source>
</evidence>
<dbReference type="InterPro" id="IPR036390">
    <property type="entry name" value="WH_DNA-bd_sf"/>
</dbReference>
<keyword evidence="9" id="KW-1185">Reference proteome</keyword>
<dbReference type="InterPro" id="IPR036388">
    <property type="entry name" value="WH-like_DNA-bd_sf"/>
</dbReference>
<dbReference type="Proteomes" id="UP000318065">
    <property type="component" value="Chromosome"/>
</dbReference>
<dbReference type="GO" id="GO:0045892">
    <property type="term" value="P:negative regulation of DNA-templated transcription"/>
    <property type="evidence" value="ECO:0007669"/>
    <property type="project" value="TreeGrafter"/>
</dbReference>
<organism evidence="8 9">
    <name type="scientific">Rubrobacter xylanophilus</name>
    <dbReference type="NCBI Taxonomy" id="49319"/>
    <lineage>
        <taxon>Bacteria</taxon>
        <taxon>Bacillati</taxon>
        <taxon>Actinomycetota</taxon>
        <taxon>Rubrobacteria</taxon>
        <taxon>Rubrobacterales</taxon>
        <taxon>Rubrobacteraceae</taxon>
        <taxon>Rubrobacter</taxon>
    </lineage>
</organism>
<evidence type="ECO:0000256" key="3">
    <source>
        <dbReference type="ARBA" id="ARBA00022833"/>
    </source>
</evidence>
<dbReference type="EMBL" id="AP019791">
    <property type="protein sequence ID" value="BBL80972.1"/>
    <property type="molecule type" value="Genomic_DNA"/>
</dbReference>
<sequence>MRISEKPLKEKGIRVTPQRAHVWRLLAESGTHMSAQEIWERTREVLPGMELSTVYRALEALREANLVVESHLPEGPALFEAHVSPHPHLVCERCGEVFHPEASPEIIRGLLAALAVGGFEVHELHVVARGLCPGCLGDEGGKRGGVRVEGERG</sequence>
<protein>
    <submittedName>
        <fullName evidence="8">Transcriptional repressor</fullName>
    </submittedName>
</protein>
<name>A0A510HLX2_9ACTN</name>
<evidence type="ECO:0000256" key="1">
    <source>
        <dbReference type="ARBA" id="ARBA00007957"/>
    </source>
</evidence>
<evidence type="ECO:0000256" key="2">
    <source>
        <dbReference type="ARBA" id="ARBA00022491"/>
    </source>
</evidence>
<evidence type="ECO:0000256" key="5">
    <source>
        <dbReference type="ARBA" id="ARBA00023125"/>
    </source>
</evidence>
<feature type="binding site" evidence="7">
    <location>
        <position position="132"/>
    </location>
    <ligand>
        <name>Zn(2+)</name>
        <dbReference type="ChEBI" id="CHEBI:29105"/>
    </ligand>
</feature>
<dbReference type="InterPro" id="IPR043135">
    <property type="entry name" value="Fur_C"/>
</dbReference>
<comment type="similarity">
    <text evidence="1">Belongs to the Fur family.</text>
</comment>
<dbReference type="GO" id="GO:0000976">
    <property type="term" value="F:transcription cis-regulatory region binding"/>
    <property type="evidence" value="ECO:0007669"/>
    <property type="project" value="TreeGrafter"/>
</dbReference>
<dbReference type="AlphaFoldDB" id="A0A510HLX2"/>
<comment type="cofactor">
    <cofactor evidence="7">
        <name>Zn(2+)</name>
        <dbReference type="ChEBI" id="CHEBI:29105"/>
    </cofactor>
    <text evidence="7">Binds 1 zinc ion per subunit.</text>
</comment>
<feature type="binding site" evidence="7">
    <location>
        <position position="94"/>
    </location>
    <ligand>
        <name>Zn(2+)</name>
        <dbReference type="ChEBI" id="CHEBI:29105"/>
    </ligand>
</feature>
<dbReference type="PANTHER" id="PTHR33202">
    <property type="entry name" value="ZINC UPTAKE REGULATION PROTEIN"/>
    <property type="match status" value="1"/>
</dbReference>
<dbReference type="Gene3D" id="3.30.1490.190">
    <property type="match status" value="1"/>
</dbReference>
<keyword evidence="4" id="KW-0805">Transcription regulation</keyword>
<dbReference type="Gene3D" id="1.10.10.10">
    <property type="entry name" value="Winged helix-like DNA-binding domain superfamily/Winged helix DNA-binding domain"/>
    <property type="match status" value="1"/>
</dbReference>
<feature type="binding site" evidence="7">
    <location>
        <position position="91"/>
    </location>
    <ligand>
        <name>Zn(2+)</name>
        <dbReference type="ChEBI" id="CHEBI:29105"/>
    </ligand>
</feature>
<dbReference type="SUPFAM" id="SSF46785">
    <property type="entry name" value="Winged helix' DNA-binding domain"/>
    <property type="match status" value="1"/>
</dbReference>
<evidence type="ECO:0000313" key="9">
    <source>
        <dbReference type="Proteomes" id="UP000318065"/>
    </source>
</evidence>
<keyword evidence="3 7" id="KW-0862">Zinc</keyword>
<dbReference type="Pfam" id="PF01475">
    <property type="entry name" value="FUR"/>
    <property type="match status" value="1"/>
</dbReference>
<evidence type="ECO:0000256" key="7">
    <source>
        <dbReference type="PIRSR" id="PIRSR602481-1"/>
    </source>
</evidence>
<keyword evidence="2" id="KW-0678">Repressor</keyword>